<gene>
    <name evidence="2" type="ORF">LX78_01197</name>
</gene>
<keyword evidence="3" id="KW-1185">Reference proteome</keyword>
<evidence type="ECO:0000313" key="3">
    <source>
        <dbReference type="Proteomes" id="UP000245430"/>
    </source>
</evidence>
<feature type="domain" description="DUF1835" evidence="1">
    <location>
        <begin position="11"/>
        <end position="113"/>
    </location>
</feature>
<protein>
    <submittedName>
        <fullName evidence="2">Uncharacterized protein DUF1835</fullName>
    </submittedName>
</protein>
<name>A0A316DNS4_9FLAO</name>
<accession>A0A316DNS4</accession>
<dbReference type="Proteomes" id="UP000245430">
    <property type="component" value="Unassembled WGS sequence"/>
</dbReference>
<dbReference type="Pfam" id="PF08874">
    <property type="entry name" value="DUF1835"/>
    <property type="match status" value="1"/>
</dbReference>
<reference evidence="2 3" key="1">
    <citation type="submission" date="2018-05" db="EMBL/GenBank/DDBJ databases">
        <title>Genomic Encyclopedia of Archaeal and Bacterial Type Strains, Phase II (KMG-II): from individual species to whole genera.</title>
        <authorList>
            <person name="Goeker M."/>
        </authorList>
    </citation>
    <scope>NUCLEOTIDE SEQUENCE [LARGE SCALE GENOMIC DNA]</scope>
    <source>
        <strain evidence="2 3">DSM 22637</strain>
    </source>
</reference>
<organism evidence="2 3">
    <name type="scientific">Xanthomarina spongicola</name>
    <dbReference type="NCBI Taxonomy" id="570520"/>
    <lineage>
        <taxon>Bacteria</taxon>
        <taxon>Pseudomonadati</taxon>
        <taxon>Bacteroidota</taxon>
        <taxon>Flavobacteriia</taxon>
        <taxon>Flavobacteriales</taxon>
        <taxon>Flavobacteriaceae</taxon>
        <taxon>Xanthomarina</taxon>
    </lineage>
</organism>
<dbReference type="OrthoDB" id="127805at2"/>
<dbReference type="RefSeq" id="WP_109681722.1">
    <property type="nucleotide sequence ID" value="NZ_QGGP01000002.1"/>
</dbReference>
<sequence>MSQNILHITNGNALTNYLKELDITGDILTWQEMLCEGPTTRNIDTEEFLTKRKGFLNDFYHIEINEEEFKQELSKLDATEGFSEIILWFEYDLFCHINMLAVIKLLKEKNVQLPLYLVCSGRIKGETQLKGLSELTPEQLFNHYHDKVRLKDSDIELAISLWHIYCGKDHNLFKPYITKKSSFKYLNSCLKAHLKRFPNLKSGLSVLEKNILNIIKEKSIKSKNQLIGYVLNYQGYYGFGDIQILRLIDLLQIFYEEEENKISLNRKGYEALIGNQNYSSEINNNLTFGGVNRLDFSYNDNTNALIKTQLNVN</sequence>
<dbReference type="EMBL" id="QGGP01000002">
    <property type="protein sequence ID" value="PWK19847.1"/>
    <property type="molecule type" value="Genomic_DNA"/>
</dbReference>
<dbReference type="AlphaFoldDB" id="A0A316DNS4"/>
<comment type="caution">
    <text evidence="2">The sequence shown here is derived from an EMBL/GenBank/DDBJ whole genome shotgun (WGS) entry which is preliminary data.</text>
</comment>
<dbReference type="InterPro" id="IPR014973">
    <property type="entry name" value="DUF1835"/>
</dbReference>
<proteinExistence type="predicted"/>
<evidence type="ECO:0000259" key="1">
    <source>
        <dbReference type="Pfam" id="PF08874"/>
    </source>
</evidence>
<evidence type="ECO:0000313" key="2">
    <source>
        <dbReference type="EMBL" id="PWK19847.1"/>
    </source>
</evidence>